<dbReference type="Proteomes" id="UP000663879">
    <property type="component" value="Unassembled WGS sequence"/>
</dbReference>
<sequence>MLCYDGTNEDEDYFIAQRHDMQSEQTMLIDHRDLAISIAPGEGIAPRPTTLDTDCEELTFIRIYGGYRYN</sequence>
<protein>
    <submittedName>
        <fullName evidence="1">Uncharacterized protein</fullName>
    </submittedName>
</protein>
<feature type="non-terminal residue" evidence="1">
    <location>
        <position position="70"/>
    </location>
</feature>
<organism evidence="1 2">
    <name type="scientific">Brachionus calyciflorus</name>
    <dbReference type="NCBI Taxonomy" id="104777"/>
    <lineage>
        <taxon>Eukaryota</taxon>
        <taxon>Metazoa</taxon>
        <taxon>Spiralia</taxon>
        <taxon>Gnathifera</taxon>
        <taxon>Rotifera</taxon>
        <taxon>Eurotatoria</taxon>
        <taxon>Monogononta</taxon>
        <taxon>Pseudotrocha</taxon>
        <taxon>Ploima</taxon>
        <taxon>Brachionidae</taxon>
        <taxon>Brachionus</taxon>
    </lineage>
</organism>
<dbReference type="EMBL" id="CAJNOC010014621">
    <property type="protein sequence ID" value="CAF1161703.1"/>
    <property type="molecule type" value="Genomic_DNA"/>
</dbReference>
<gene>
    <name evidence="1" type="ORF">OXX778_LOCUS23606</name>
</gene>
<name>A0A814TI61_9BILA</name>
<dbReference type="OrthoDB" id="6141723at2759"/>
<reference evidence="1" key="1">
    <citation type="submission" date="2021-02" db="EMBL/GenBank/DDBJ databases">
        <authorList>
            <person name="Nowell W R."/>
        </authorList>
    </citation>
    <scope>NUCLEOTIDE SEQUENCE</scope>
    <source>
        <strain evidence="1">Ploen Becks lab</strain>
    </source>
</reference>
<proteinExistence type="predicted"/>
<evidence type="ECO:0000313" key="2">
    <source>
        <dbReference type="Proteomes" id="UP000663879"/>
    </source>
</evidence>
<comment type="caution">
    <text evidence="1">The sequence shown here is derived from an EMBL/GenBank/DDBJ whole genome shotgun (WGS) entry which is preliminary data.</text>
</comment>
<dbReference type="AlphaFoldDB" id="A0A814TI61"/>
<evidence type="ECO:0000313" key="1">
    <source>
        <dbReference type="EMBL" id="CAF1161703.1"/>
    </source>
</evidence>
<keyword evidence="2" id="KW-1185">Reference proteome</keyword>
<accession>A0A814TI61</accession>